<evidence type="ECO:0000256" key="6">
    <source>
        <dbReference type="ARBA" id="ARBA00023170"/>
    </source>
</evidence>
<name>A0AAU9W7X5_9CNID</name>
<protein>
    <recommendedName>
        <fullName evidence="9">G-protein coupled receptors family 1 profile domain-containing protein</fullName>
    </recommendedName>
</protein>
<dbReference type="InterPro" id="IPR000276">
    <property type="entry name" value="GPCR_Rhodpsn"/>
</dbReference>
<evidence type="ECO:0000256" key="3">
    <source>
        <dbReference type="ARBA" id="ARBA00022989"/>
    </source>
</evidence>
<gene>
    <name evidence="10" type="ORF">PMEA_00033250</name>
</gene>
<keyword evidence="11" id="KW-1185">Reference proteome</keyword>
<keyword evidence="7" id="KW-0807">Transducer</keyword>
<dbReference type="Gene3D" id="1.20.1070.10">
    <property type="entry name" value="Rhodopsin 7-helix transmembrane proteins"/>
    <property type="match status" value="1"/>
</dbReference>
<dbReference type="Pfam" id="PF00001">
    <property type="entry name" value="7tm_1"/>
    <property type="match status" value="1"/>
</dbReference>
<feature type="transmembrane region" description="Helical" evidence="8">
    <location>
        <begin position="159"/>
        <end position="177"/>
    </location>
</feature>
<reference evidence="10 11" key="1">
    <citation type="submission" date="2022-05" db="EMBL/GenBank/DDBJ databases">
        <authorList>
            <consortium name="Genoscope - CEA"/>
            <person name="William W."/>
        </authorList>
    </citation>
    <scope>NUCLEOTIDE SEQUENCE [LARGE SCALE GENOMIC DNA]</scope>
</reference>
<keyword evidence="2 8" id="KW-0812">Transmembrane</keyword>
<feature type="transmembrane region" description="Helical" evidence="8">
    <location>
        <begin position="261"/>
        <end position="285"/>
    </location>
</feature>
<evidence type="ECO:0000313" key="11">
    <source>
        <dbReference type="Proteomes" id="UP001159428"/>
    </source>
</evidence>
<feature type="transmembrane region" description="Helical" evidence="8">
    <location>
        <begin position="69"/>
        <end position="88"/>
    </location>
</feature>
<evidence type="ECO:0000256" key="8">
    <source>
        <dbReference type="SAM" id="Phobius"/>
    </source>
</evidence>
<feature type="domain" description="G-protein coupled receptors family 1 profile" evidence="9">
    <location>
        <begin position="43"/>
        <end position="322"/>
    </location>
</feature>
<feature type="transmembrane region" description="Helical" evidence="8">
    <location>
        <begin position="126"/>
        <end position="147"/>
    </location>
</feature>
<comment type="subcellular location">
    <subcellularLocation>
        <location evidence="1">Membrane</location>
        <topology evidence="1">Multi-pass membrane protein</topology>
    </subcellularLocation>
</comment>
<dbReference type="PRINTS" id="PR00237">
    <property type="entry name" value="GPCRRHODOPSN"/>
</dbReference>
<keyword evidence="4" id="KW-0297">G-protein coupled receptor</keyword>
<organism evidence="10 11">
    <name type="scientific">Pocillopora meandrina</name>
    <dbReference type="NCBI Taxonomy" id="46732"/>
    <lineage>
        <taxon>Eukaryota</taxon>
        <taxon>Metazoa</taxon>
        <taxon>Cnidaria</taxon>
        <taxon>Anthozoa</taxon>
        <taxon>Hexacorallia</taxon>
        <taxon>Scleractinia</taxon>
        <taxon>Astrocoeniina</taxon>
        <taxon>Pocilloporidae</taxon>
        <taxon>Pocillopora</taxon>
    </lineage>
</organism>
<evidence type="ECO:0000256" key="2">
    <source>
        <dbReference type="ARBA" id="ARBA00022692"/>
    </source>
</evidence>
<evidence type="ECO:0000259" key="9">
    <source>
        <dbReference type="PROSITE" id="PS50262"/>
    </source>
</evidence>
<evidence type="ECO:0000313" key="10">
    <source>
        <dbReference type="EMBL" id="CAH3046420.1"/>
    </source>
</evidence>
<dbReference type="GO" id="GO:0005886">
    <property type="term" value="C:plasma membrane"/>
    <property type="evidence" value="ECO:0007669"/>
    <property type="project" value="TreeGrafter"/>
</dbReference>
<dbReference type="PANTHER" id="PTHR45695:SF9">
    <property type="entry name" value="LEUCOKININ RECEPTOR"/>
    <property type="match status" value="1"/>
</dbReference>
<feature type="transmembrane region" description="Helical" evidence="8">
    <location>
        <begin position="305"/>
        <end position="326"/>
    </location>
</feature>
<comment type="caution">
    <text evidence="10">The sequence shown here is derived from an EMBL/GenBank/DDBJ whole genome shotgun (WGS) entry which is preliminary data.</text>
</comment>
<evidence type="ECO:0000256" key="7">
    <source>
        <dbReference type="ARBA" id="ARBA00023224"/>
    </source>
</evidence>
<dbReference type="PROSITE" id="PS50262">
    <property type="entry name" value="G_PROTEIN_RECEP_F1_2"/>
    <property type="match status" value="1"/>
</dbReference>
<dbReference type="PANTHER" id="PTHR45695">
    <property type="entry name" value="LEUCOKININ RECEPTOR-RELATED"/>
    <property type="match status" value="1"/>
</dbReference>
<dbReference type="Proteomes" id="UP001159428">
    <property type="component" value="Unassembled WGS sequence"/>
</dbReference>
<dbReference type="SUPFAM" id="SSF81321">
    <property type="entry name" value="Family A G protein-coupled receptor-like"/>
    <property type="match status" value="1"/>
</dbReference>
<dbReference type="CDD" id="cd00637">
    <property type="entry name" value="7tm_classA_rhodopsin-like"/>
    <property type="match status" value="1"/>
</dbReference>
<evidence type="ECO:0000256" key="5">
    <source>
        <dbReference type="ARBA" id="ARBA00023136"/>
    </source>
</evidence>
<keyword evidence="6" id="KW-0675">Receptor</keyword>
<evidence type="ECO:0000256" key="1">
    <source>
        <dbReference type="ARBA" id="ARBA00004141"/>
    </source>
</evidence>
<keyword evidence="3 8" id="KW-1133">Transmembrane helix</keyword>
<dbReference type="InterPro" id="IPR017452">
    <property type="entry name" value="GPCR_Rhodpsn_7TM"/>
</dbReference>
<dbReference type="EMBL" id="CALNXJ010000008">
    <property type="protein sequence ID" value="CAH3046420.1"/>
    <property type="molecule type" value="Genomic_DNA"/>
</dbReference>
<sequence length="343" mass="38685">MNTNVSADGLENSQNASRNDTFLENLCADDEAPVGPEQVTIVIHVLTLLVALLGNAFLITAFLSAKDSMMLLIVNMAASDLLMAIFLIPRVITREIIRSSAFLVHGSGGVFLCKMCTFLSDMSLAVSTQSLVVIFVERLLAIVYPMLYKKITLNVRWRAIISTWITSAAIHAPYFYIMRLVPFHSNGSKIQLCIPTWEPAFEDESAHLRYNIFLFTTVLLIPLFTISVLSAIVVCGSRKDKLAESRTEKGKRRNRERIKKLHRMAAVTVTALFICWTPYIVFAFLDLFSLRPVSECSKIQKVMRYISRILASSYCAVNPCICLIFLRNFSRELSKICKKNFCK</sequence>
<evidence type="ECO:0000256" key="4">
    <source>
        <dbReference type="ARBA" id="ARBA00023040"/>
    </source>
</evidence>
<feature type="transmembrane region" description="Helical" evidence="8">
    <location>
        <begin position="212"/>
        <end position="236"/>
    </location>
</feature>
<dbReference type="AlphaFoldDB" id="A0AAU9W7X5"/>
<proteinExistence type="predicted"/>
<feature type="transmembrane region" description="Helical" evidence="8">
    <location>
        <begin position="41"/>
        <end position="63"/>
    </location>
</feature>
<keyword evidence="5 8" id="KW-0472">Membrane</keyword>
<accession>A0AAU9W7X5</accession>
<dbReference type="GO" id="GO:0004930">
    <property type="term" value="F:G protein-coupled receptor activity"/>
    <property type="evidence" value="ECO:0007669"/>
    <property type="project" value="UniProtKB-KW"/>
</dbReference>